<feature type="transmembrane region" description="Helical" evidence="7">
    <location>
        <begin position="328"/>
        <end position="354"/>
    </location>
</feature>
<protein>
    <submittedName>
        <fullName evidence="9">ABC transporter permease</fullName>
    </submittedName>
</protein>
<dbReference type="GO" id="GO:0022857">
    <property type="term" value="F:transmembrane transporter activity"/>
    <property type="evidence" value="ECO:0007669"/>
    <property type="project" value="TreeGrafter"/>
</dbReference>
<keyword evidence="10" id="KW-1185">Reference proteome</keyword>
<evidence type="ECO:0000256" key="4">
    <source>
        <dbReference type="ARBA" id="ARBA00022989"/>
    </source>
</evidence>
<gene>
    <name evidence="9" type="ORF">BSCA_2248</name>
</gene>
<dbReference type="Pfam" id="PF02687">
    <property type="entry name" value="FtsX"/>
    <property type="match status" value="2"/>
</dbReference>
<feature type="domain" description="ABC3 transporter permease C-terminal" evidence="8">
    <location>
        <begin position="339"/>
        <end position="456"/>
    </location>
</feature>
<comment type="subcellular location">
    <subcellularLocation>
        <location evidence="1">Cell membrane</location>
        <topology evidence="1">Multi-pass membrane protein</topology>
    </subcellularLocation>
</comment>
<dbReference type="InterPro" id="IPR050250">
    <property type="entry name" value="Macrolide_Exporter_MacB"/>
</dbReference>
<comment type="similarity">
    <text evidence="6">Belongs to the ABC-4 integral membrane protein family.</text>
</comment>
<organism evidence="9 10">
    <name type="scientific">Bifidobacterium scardovii</name>
    <dbReference type="NCBI Taxonomy" id="158787"/>
    <lineage>
        <taxon>Bacteria</taxon>
        <taxon>Bacillati</taxon>
        <taxon>Actinomycetota</taxon>
        <taxon>Actinomycetes</taxon>
        <taxon>Bifidobacteriales</taxon>
        <taxon>Bifidobacteriaceae</taxon>
        <taxon>Bifidobacterium</taxon>
    </lineage>
</organism>
<name>A0A087DAJ1_9BIFI</name>
<feature type="transmembrane region" description="Helical" evidence="7">
    <location>
        <begin position="428"/>
        <end position="446"/>
    </location>
</feature>
<feature type="transmembrane region" description="Helical" evidence="7">
    <location>
        <begin position="872"/>
        <end position="893"/>
    </location>
</feature>
<feature type="domain" description="ABC3 transporter permease C-terminal" evidence="8">
    <location>
        <begin position="875"/>
        <end position="985"/>
    </location>
</feature>
<proteinExistence type="inferred from homology"/>
<evidence type="ECO:0000256" key="2">
    <source>
        <dbReference type="ARBA" id="ARBA00022475"/>
    </source>
</evidence>
<keyword evidence="5 7" id="KW-0472">Membrane</keyword>
<accession>A0A087DAJ1</accession>
<keyword evidence="3 7" id="KW-0812">Transmembrane</keyword>
<dbReference type="STRING" id="158787.BSCA_2248"/>
<feature type="transmembrane region" description="Helical" evidence="7">
    <location>
        <begin position="963"/>
        <end position="985"/>
    </location>
</feature>
<reference evidence="9 10" key="1">
    <citation type="submission" date="2014-03" db="EMBL/GenBank/DDBJ databases">
        <title>Genomics of Bifidobacteria.</title>
        <authorList>
            <person name="Ventura M."/>
            <person name="Milani C."/>
            <person name="Lugli G.A."/>
        </authorList>
    </citation>
    <scope>NUCLEOTIDE SEQUENCE [LARGE SCALE GENOMIC DNA]</scope>
    <source>
        <strain evidence="9 10">LMG 21589</strain>
    </source>
</reference>
<dbReference type="PANTHER" id="PTHR30572">
    <property type="entry name" value="MEMBRANE COMPONENT OF TRANSPORTER-RELATED"/>
    <property type="match status" value="1"/>
</dbReference>
<evidence type="ECO:0000313" key="9">
    <source>
        <dbReference type="EMBL" id="KFI92541.1"/>
    </source>
</evidence>
<dbReference type="EMBL" id="JGZO01000015">
    <property type="protein sequence ID" value="KFI92541.1"/>
    <property type="molecule type" value="Genomic_DNA"/>
</dbReference>
<sequence>MIRSSLSERMLTACRRWRPALRMGWRDARRHLARTVFSLLLVVVPVAALISGLAVTTALRANRQQALDSIPPDAQGVITATAVRRGDEPFPQLPEGAPGVWVDDLSQQPATVDELQRIIPPEDTLLPFWKSPDLLATTATSMRPGEQSAAGEKVSAAAGKTDIAATSVVTMTEAGAEALDQLLPTPSSGSVPRDATELVVTTGLAEQLHLRVGDTITITAPPFQGHMSTDGRIGDVIEDSQRAWRVSGLVDDAGSHAWGLEGWMSRMVEQDPLGVDGHYLVMGSGPVTWAQAKSMNVLQAFVVSRHVLTDGYPPADQRYPVRIDAQAALAQAVAGILTTVLGVVVVLFLVTPAFSVSTDQQRRTLGLAAACGASPRDLKRIVTSQGLIIGLCGGLIGTLLGFLAMLVAVPPLRHISIPEVFGSFPWPMMAAVIAMAIIIGYVATLMPARRVGKLNPVEALKDLPAAERHGRGRMHAAAQYASGPALLVAAVACGAASLALPTPAITDGDVSGGGGTSLHMTLLVVTVVLALAALVQLVRGATAWGSSIGRRAPLALRLACRDAANHPHRFVPAATAVLVTIAIASYSLVLIGSALADQRDNEGLPVTGRNHMALFAKVPISNDYDRMVVTDAIDKLRADHPIVDHHPIYAAASPKADYGQGNDAAQRRESQRLLSAKALLPQSEECQGSLTQDVASVIHPGTPVACTDVRRGYRGNIAGLGLVNADVEVLIIDGDAMRDSGYPNADAAAKVLDEGGIVVNNAAQVVDGATELAVEPRDGDIPSRANADRIVTLRSVFVRGFYPLAMSGKTARELGFTEVRYIGEYVSLAGADGHGLPGFMDMDGITAAVDAKYPLVGTSQDKGVWGVSPITFAQSAMLALLALAATLISLLLARTQTRRDLSTMHAVGASPRFLRRFGLAQAAVILLTGVPGGMAAGLALGWFHVAWNRRIGADGAWLRTDPIWPMQLALAIAVTLIALAMAYLVTRPARDLTRRSID</sequence>
<dbReference type="PANTHER" id="PTHR30572:SF4">
    <property type="entry name" value="ABC TRANSPORTER PERMEASE YTRF"/>
    <property type="match status" value="1"/>
</dbReference>
<feature type="transmembrane region" description="Helical" evidence="7">
    <location>
        <begin position="477"/>
        <end position="500"/>
    </location>
</feature>
<feature type="transmembrane region" description="Helical" evidence="7">
    <location>
        <begin position="386"/>
        <end position="408"/>
    </location>
</feature>
<dbReference type="Proteomes" id="UP000029033">
    <property type="component" value="Unassembled WGS sequence"/>
</dbReference>
<feature type="transmembrane region" description="Helical" evidence="7">
    <location>
        <begin position="922"/>
        <end position="943"/>
    </location>
</feature>
<evidence type="ECO:0000256" key="7">
    <source>
        <dbReference type="SAM" id="Phobius"/>
    </source>
</evidence>
<feature type="transmembrane region" description="Helical" evidence="7">
    <location>
        <begin position="570"/>
        <end position="596"/>
    </location>
</feature>
<feature type="transmembrane region" description="Helical" evidence="7">
    <location>
        <begin position="520"/>
        <end position="541"/>
    </location>
</feature>
<evidence type="ECO:0000256" key="6">
    <source>
        <dbReference type="ARBA" id="ARBA00038076"/>
    </source>
</evidence>
<keyword evidence="4 7" id="KW-1133">Transmembrane helix</keyword>
<dbReference type="GO" id="GO:0005886">
    <property type="term" value="C:plasma membrane"/>
    <property type="evidence" value="ECO:0007669"/>
    <property type="project" value="UniProtKB-SubCell"/>
</dbReference>
<keyword evidence="2" id="KW-1003">Cell membrane</keyword>
<evidence type="ECO:0000256" key="5">
    <source>
        <dbReference type="ARBA" id="ARBA00023136"/>
    </source>
</evidence>
<dbReference type="AlphaFoldDB" id="A0A087DAJ1"/>
<evidence type="ECO:0000313" key="10">
    <source>
        <dbReference type="Proteomes" id="UP000029033"/>
    </source>
</evidence>
<evidence type="ECO:0000259" key="8">
    <source>
        <dbReference type="Pfam" id="PF02687"/>
    </source>
</evidence>
<dbReference type="InterPro" id="IPR003838">
    <property type="entry name" value="ABC3_permease_C"/>
</dbReference>
<comment type="caution">
    <text evidence="9">The sequence shown here is derived from an EMBL/GenBank/DDBJ whole genome shotgun (WGS) entry which is preliminary data.</text>
</comment>
<dbReference type="eggNOG" id="COG0577">
    <property type="taxonomic scope" value="Bacteria"/>
</dbReference>
<evidence type="ECO:0000256" key="3">
    <source>
        <dbReference type="ARBA" id="ARBA00022692"/>
    </source>
</evidence>
<evidence type="ECO:0000256" key="1">
    <source>
        <dbReference type="ARBA" id="ARBA00004651"/>
    </source>
</evidence>